<sequence length="672" mass="72177">MPSERSGWAGLSGLQKVAVLLGLPAGATVLYIVYRRYREGRELHVPTVGAEELRAELRVPRAAVRAIIGRKGTTIRRLQQETGARIDLEGEDDGEERLLLIWGSPSQVCRAKAAVHQIVVESTPVSEQLHVPQRAVGRIIGHGGETVRSICRSSGAQVQCQHQAEAMLAPTRLIQISGTQREVDAAKKLIMEKLVEDAVFRQELAQTTVLRSHRKEPLGSRREALLLPDREHGAGNGGPLRGGAAMEELQDGSEAAEKPAAVPKFEVPSPDFSFHADEHLEVYVSAAENPNHFWIQIIGERSLQLDKLISEMTQHYEGSDCVAELEAVQAGDIVAAPYTDSSNWYRARVLGTLENGNLDLYYVDFGDNGEAPREALRVLRSDFLSLPFQAIECSLAGIVPVGEQWDEAALDAFERLTYCAQWKPLVAKISSYTQAGLCTWPRIALFDVHHGESLDIRAELVRLGHAALQPHEEEKEGGGFPLPVTGGAAETPEDMVCTSLESILSELPPSPSATPLTLSCISLLDENTERLWGNAEPPAPGLLLGPSTSSQPQRDDSKAQPSPGSWCPTALGGPGTLHTVTPEAPCPITWSGALSANSRPSFSDGDSASVFCTDSMRYTNFSVFSSSPWPGANPFPGPIPISSGGEEEGRTPQGGASVTGSSGSAVPARSSP</sequence>
<feature type="region of interest" description="Disordered" evidence="2">
    <location>
        <begin position="531"/>
        <end position="580"/>
    </location>
</feature>
<dbReference type="InterPro" id="IPR035437">
    <property type="entry name" value="SNase_OB-fold_sf"/>
</dbReference>
<feature type="compositionally biased region" description="Low complexity" evidence="2">
    <location>
        <begin position="541"/>
        <end position="552"/>
    </location>
</feature>
<dbReference type="PROSITE" id="PS50304">
    <property type="entry name" value="TUDOR"/>
    <property type="match status" value="1"/>
</dbReference>
<dbReference type="GeneID" id="121107539"/>
<reference evidence="5" key="3">
    <citation type="submission" date="2025-09" db="UniProtKB">
        <authorList>
            <consortium name="Ensembl"/>
        </authorList>
    </citation>
    <scope>IDENTIFICATION</scope>
    <source>
        <strain evidence="5">broiler</strain>
    </source>
</reference>
<feature type="region of interest" description="Disordered" evidence="2">
    <location>
        <begin position="627"/>
        <end position="672"/>
    </location>
</feature>
<feature type="transmembrane region" description="Helical" evidence="3">
    <location>
        <begin position="17"/>
        <end position="34"/>
    </location>
</feature>
<dbReference type="SMART" id="SM00322">
    <property type="entry name" value="KH"/>
    <property type="match status" value="2"/>
</dbReference>
<dbReference type="GO" id="GO:0007283">
    <property type="term" value="P:spermatogenesis"/>
    <property type="evidence" value="ECO:0000318"/>
    <property type="project" value="GO_Central"/>
</dbReference>
<keyword evidence="3" id="KW-0812">Transmembrane</keyword>
<evidence type="ECO:0000259" key="4">
    <source>
        <dbReference type="PROSITE" id="PS50304"/>
    </source>
</evidence>
<dbReference type="GO" id="GO:0003723">
    <property type="term" value="F:RNA binding"/>
    <property type="evidence" value="ECO:0007669"/>
    <property type="project" value="UniProtKB-UniRule"/>
</dbReference>
<dbReference type="PANTHER" id="PTHR22948:SF18">
    <property type="entry name" value="TUDOR AND KH DOMAIN-CONTAINING PROTEIN"/>
    <property type="match status" value="1"/>
</dbReference>
<dbReference type="InterPro" id="IPR047380">
    <property type="entry name" value="TDRD2-like_tudor"/>
</dbReference>
<dbReference type="GeneTree" id="ENSGT00940000159364"/>
<accession>A0A8V1AEF3</accession>
<dbReference type="GO" id="GO:0030719">
    <property type="term" value="P:P granule organization"/>
    <property type="evidence" value="ECO:0000318"/>
    <property type="project" value="GO_Central"/>
</dbReference>
<evidence type="ECO:0000256" key="2">
    <source>
        <dbReference type="SAM" id="MobiDB-lite"/>
    </source>
</evidence>
<name>A0A8V1AEF3_CHICK</name>
<evidence type="ECO:0000256" key="1">
    <source>
        <dbReference type="PROSITE-ProRule" id="PRU00117"/>
    </source>
</evidence>
<dbReference type="InterPro" id="IPR004088">
    <property type="entry name" value="KH_dom_type_1"/>
</dbReference>
<dbReference type="SMR" id="A0A8V1AEF3"/>
<dbReference type="Pfam" id="PF00013">
    <property type="entry name" value="KH_1"/>
    <property type="match status" value="2"/>
</dbReference>
<dbReference type="InterPro" id="IPR036612">
    <property type="entry name" value="KH_dom_type_1_sf"/>
</dbReference>
<dbReference type="GO" id="GO:0005739">
    <property type="term" value="C:mitochondrion"/>
    <property type="evidence" value="ECO:0007669"/>
    <property type="project" value="UniProtKB-ARBA"/>
</dbReference>
<keyword evidence="6" id="KW-1185">Reference proteome</keyword>
<keyword evidence="3" id="KW-0472">Membrane</keyword>
<feature type="compositionally biased region" description="Low complexity" evidence="2">
    <location>
        <begin position="654"/>
        <end position="666"/>
    </location>
</feature>
<keyword evidence="3" id="KW-1133">Transmembrane helix</keyword>
<dbReference type="GO" id="GO:0043186">
    <property type="term" value="C:P granule"/>
    <property type="evidence" value="ECO:0000318"/>
    <property type="project" value="GO_Central"/>
</dbReference>
<dbReference type="OMA" id="IECEPRT"/>
<dbReference type="InterPro" id="IPR050621">
    <property type="entry name" value="Tudor_domain_containing"/>
</dbReference>
<dbReference type="Gene3D" id="2.30.30.140">
    <property type="match status" value="1"/>
</dbReference>
<organism evidence="5 6">
    <name type="scientific">Gallus gallus</name>
    <name type="common">Chicken</name>
    <dbReference type="NCBI Taxonomy" id="9031"/>
    <lineage>
        <taxon>Eukaryota</taxon>
        <taxon>Metazoa</taxon>
        <taxon>Chordata</taxon>
        <taxon>Craniata</taxon>
        <taxon>Vertebrata</taxon>
        <taxon>Euteleostomi</taxon>
        <taxon>Archelosauria</taxon>
        <taxon>Archosauria</taxon>
        <taxon>Dinosauria</taxon>
        <taxon>Saurischia</taxon>
        <taxon>Theropoda</taxon>
        <taxon>Coelurosauria</taxon>
        <taxon>Aves</taxon>
        <taxon>Neognathae</taxon>
        <taxon>Galloanserae</taxon>
        <taxon>Galliformes</taxon>
        <taxon>Phasianidae</taxon>
        <taxon>Phasianinae</taxon>
        <taxon>Gallus</taxon>
    </lineage>
</organism>
<reference evidence="5" key="2">
    <citation type="submission" date="2025-08" db="UniProtKB">
        <authorList>
            <consortium name="Ensembl"/>
        </authorList>
    </citation>
    <scope>IDENTIFICATION</scope>
    <source>
        <strain evidence="5">broiler</strain>
    </source>
</reference>
<dbReference type="Gene3D" id="3.30.1370.10">
    <property type="entry name" value="K Homology domain, type 1"/>
    <property type="match status" value="2"/>
</dbReference>
<gene>
    <name evidence="5" type="primary">LOC121107539</name>
</gene>
<reference evidence="5" key="1">
    <citation type="submission" date="2020-11" db="EMBL/GenBank/DDBJ databases">
        <title>Gallus gallus (Chicken) genome, bGalGal1, GRCg7b, maternal haplotype autosomes + Z &amp; W.</title>
        <authorList>
            <person name="Warren W."/>
            <person name="Formenti G."/>
            <person name="Fedrigo O."/>
            <person name="Haase B."/>
            <person name="Mountcastle J."/>
            <person name="Balacco J."/>
            <person name="Tracey A."/>
            <person name="Schneider V."/>
            <person name="Okimoto R."/>
            <person name="Cheng H."/>
            <person name="Hawken R."/>
            <person name="Howe K."/>
            <person name="Jarvis E.D."/>
        </authorList>
    </citation>
    <scope>NUCLEOTIDE SEQUENCE [LARGE SCALE GENOMIC DNA]</scope>
    <source>
        <strain evidence="5">Broiler</strain>
    </source>
</reference>
<evidence type="ECO:0000256" key="3">
    <source>
        <dbReference type="SAM" id="Phobius"/>
    </source>
</evidence>
<keyword evidence="1" id="KW-0694">RNA-binding</keyword>
<evidence type="ECO:0000313" key="6">
    <source>
        <dbReference type="Proteomes" id="UP000000539"/>
    </source>
</evidence>
<dbReference type="InterPro" id="IPR002999">
    <property type="entry name" value="Tudor"/>
</dbReference>
<dbReference type="FunCoup" id="A0A8V1AEF3">
    <property type="interactions" value="216"/>
</dbReference>
<dbReference type="Ensembl" id="ENSGALT00010067873.1">
    <property type="protein sequence ID" value="ENSGALP00010041616.1"/>
    <property type="gene ID" value="ENSGALG00010028004.1"/>
</dbReference>
<proteinExistence type="predicted"/>
<dbReference type="PANTHER" id="PTHR22948">
    <property type="entry name" value="TUDOR DOMAIN CONTAINING PROTEIN"/>
    <property type="match status" value="1"/>
</dbReference>
<dbReference type="OrthoDB" id="9995375at2759"/>
<dbReference type="CDD" id="cd20412">
    <property type="entry name" value="Tudor_TDRD2"/>
    <property type="match status" value="1"/>
</dbReference>
<dbReference type="SUPFAM" id="SSF63748">
    <property type="entry name" value="Tudor/PWWP/MBT"/>
    <property type="match status" value="1"/>
</dbReference>
<protein>
    <submittedName>
        <fullName evidence="5">Tudor and KH domain containing</fullName>
    </submittedName>
</protein>
<dbReference type="RefSeq" id="XP_040508353.1">
    <property type="nucleotide sequence ID" value="XM_040652419.2"/>
</dbReference>
<dbReference type="AlphaFoldDB" id="A0A8V1AEF3"/>
<dbReference type="Pfam" id="PF00567">
    <property type="entry name" value="TUDOR"/>
    <property type="match status" value="1"/>
</dbReference>
<dbReference type="PROSITE" id="PS50084">
    <property type="entry name" value="KH_TYPE_1"/>
    <property type="match status" value="2"/>
</dbReference>
<dbReference type="Proteomes" id="UP000000539">
    <property type="component" value="Chromosome 25"/>
</dbReference>
<dbReference type="SUPFAM" id="SSF54791">
    <property type="entry name" value="Eukaryotic type KH-domain (KH-domain type I)"/>
    <property type="match status" value="2"/>
</dbReference>
<evidence type="ECO:0000313" key="5">
    <source>
        <dbReference type="Ensembl" id="ENSGALP00010041616.1"/>
    </source>
</evidence>
<dbReference type="InterPro" id="IPR004087">
    <property type="entry name" value="KH_dom"/>
</dbReference>
<dbReference type="Gene3D" id="2.40.50.90">
    <property type="match status" value="1"/>
</dbReference>
<dbReference type="SMART" id="SM00333">
    <property type="entry name" value="TUDOR"/>
    <property type="match status" value="1"/>
</dbReference>
<feature type="domain" description="Tudor" evidence="4">
    <location>
        <begin position="327"/>
        <end position="386"/>
    </location>
</feature>
<dbReference type="GO" id="GO:0034587">
    <property type="term" value="P:piRNA processing"/>
    <property type="evidence" value="ECO:0000318"/>
    <property type="project" value="GO_Central"/>
</dbReference>